<dbReference type="EMBL" id="FZOT01000015">
    <property type="protein sequence ID" value="SNT15817.1"/>
    <property type="molecule type" value="Genomic_DNA"/>
</dbReference>
<dbReference type="InterPro" id="IPR036390">
    <property type="entry name" value="WH_DNA-bd_sf"/>
</dbReference>
<name>A0A239KBN5_9BURK</name>
<dbReference type="Pfam" id="PF03466">
    <property type="entry name" value="LysR_substrate"/>
    <property type="match status" value="1"/>
</dbReference>
<dbReference type="GO" id="GO:0000976">
    <property type="term" value="F:transcription cis-regulatory region binding"/>
    <property type="evidence" value="ECO:0007669"/>
    <property type="project" value="TreeGrafter"/>
</dbReference>
<dbReference type="SUPFAM" id="SSF53850">
    <property type="entry name" value="Periplasmic binding protein-like II"/>
    <property type="match status" value="1"/>
</dbReference>
<organism evidence="6 7">
    <name type="scientific">Noviherbaspirillum humi</name>
    <dbReference type="NCBI Taxonomy" id="1688639"/>
    <lineage>
        <taxon>Bacteria</taxon>
        <taxon>Pseudomonadati</taxon>
        <taxon>Pseudomonadota</taxon>
        <taxon>Betaproteobacteria</taxon>
        <taxon>Burkholderiales</taxon>
        <taxon>Oxalobacteraceae</taxon>
        <taxon>Noviherbaspirillum</taxon>
    </lineage>
</organism>
<keyword evidence="2" id="KW-0805">Transcription regulation</keyword>
<evidence type="ECO:0000313" key="7">
    <source>
        <dbReference type="Proteomes" id="UP000198284"/>
    </source>
</evidence>
<dbReference type="Gene3D" id="1.10.10.10">
    <property type="entry name" value="Winged helix-like DNA-binding domain superfamily/Winged helix DNA-binding domain"/>
    <property type="match status" value="1"/>
</dbReference>
<dbReference type="Proteomes" id="UP000198284">
    <property type="component" value="Unassembled WGS sequence"/>
</dbReference>
<evidence type="ECO:0000259" key="5">
    <source>
        <dbReference type="PROSITE" id="PS50931"/>
    </source>
</evidence>
<dbReference type="PROSITE" id="PS50931">
    <property type="entry name" value="HTH_LYSR"/>
    <property type="match status" value="1"/>
</dbReference>
<dbReference type="Pfam" id="PF00126">
    <property type="entry name" value="HTH_1"/>
    <property type="match status" value="1"/>
</dbReference>
<evidence type="ECO:0000313" key="6">
    <source>
        <dbReference type="EMBL" id="SNT15817.1"/>
    </source>
</evidence>
<dbReference type="Gene3D" id="3.40.190.290">
    <property type="match status" value="1"/>
</dbReference>
<dbReference type="InterPro" id="IPR036388">
    <property type="entry name" value="WH-like_DNA-bd_sf"/>
</dbReference>
<dbReference type="GO" id="GO:0003700">
    <property type="term" value="F:DNA-binding transcription factor activity"/>
    <property type="evidence" value="ECO:0007669"/>
    <property type="project" value="InterPro"/>
</dbReference>
<dbReference type="AlphaFoldDB" id="A0A239KBN5"/>
<keyword evidence="4" id="KW-0804">Transcription</keyword>
<protein>
    <submittedName>
        <fullName evidence="6">Transcriptional regulator, LysR family</fullName>
    </submittedName>
</protein>
<dbReference type="InterPro" id="IPR000847">
    <property type="entry name" value="LysR_HTH_N"/>
</dbReference>
<accession>A0A239KBN5</accession>
<dbReference type="RefSeq" id="WP_089400843.1">
    <property type="nucleotide sequence ID" value="NZ_FZOT01000015.1"/>
</dbReference>
<reference evidence="6 7" key="1">
    <citation type="submission" date="2017-06" db="EMBL/GenBank/DDBJ databases">
        <authorList>
            <person name="Kim H.J."/>
            <person name="Triplett B.A."/>
        </authorList>
    </citation>
    <scope>NUCLEOTIDE SEQUENCE [LARGE SCALE GENOMIC DNA]</scope>
    <source>
        <strain evidence="6 7">U15</strain>
    </source>
</reference>
<keyword evidence="3" id="KW-0238">DNA-binding</keyword>
<proteinExistence type="inferred from homology"/>
<evidence type="ECO:0000256" key="1">
    <source>
        <dbReference type="ARBA" id="ARBA00009437"/>
    </source>
</evidence>
<sequence>MQRLNYRHLYYFWSVAREGNLTRVAEQLHVSQSALSAQIRQFEEQLGYDLFLREGRSLKITEAGRMVLGYADGIFALGGELMAVVGSGHGGRLQRLRVGAVATLSRNFQENFLRPVMGMEEVQLVLESGGLEELLARLSVHKLDLVLSNRPVTPEAEQPWRCRRIARQPVCLVGPPRGGAAPFRFPQDLHGVKLLLPGHTSDIRTQFDLLCEDLKVEAKIFAEVDDMAMLRLLTRDSGGVSLVPAVVVQDELRSGVLEQYCVVPKVHENFYAITTERQFQPAALEQLLAQS</sequence>
<feature type="domain" description="HTH lysR-type" evidence="5">
    <location>
        <begin position="4"/>
        <end position="61"/>
    </location>
</feature>
<keyword evidence="7" id="KW-1185">Reference proteome</keyword>
<dbReference type="PANTHER" id="PTHR30126">
    <property type="entry name" value="HTH-TYPE TRANSCRIPTIONAL REGULATOR"/>
    <property type="match status" value="1"/>
</dbReference>
<dbReference type="PRINTS" id="PR00039">
    <property type="entry name" value="HTHLYSR"/>
</dbReference>
<evidence type="ECO:0000256" key="3">
    <source>
        <dbReference type="ARBA" id="ARBA00023125"/>
    </source>
</evidence>
<dbReference type="OrthoDB" id="155872at2"/>
<dbReference type="PANTHER" id="PTHR30126:SF98">
    <property type="entry name" value="HTH-TYPE TRANSCRIPTIONAL ACTIVATOR BAUR"/>
    <property type="match status" value="1"/>
</dbReference>
<evidence type="ECO:0000256" key="4">
    <source>
        <dbReference type="ARBA" id="ARBA00023163"/>
    </source>
</evidence>
<dbReference type="SUPFAM" id="SSF46785">
    <property type="entry name" value="Winged helix' DNA-binding domain"/>
    <property type="match status" value="1"/>
</dbReference>
<dbReference type="InterPro" id="IPR005119">
    <property type="entry name" value="LysR_subst-bd"/>
</dbReference>
<comment type="similarity">
    <text evidence="1">Belongs to the LysR transcriptional regulatory family.</text>
</comment>
<dbReference type="FunFam" id="1.10.10.10:FF:000001">
    <property type="entry name" value="LysR family transcriptional regulator"/>
    <property type="match status" value="1"/>
</dbReference>
<evidence type="ECO:0000256" key="2">
    <source>
        <dbReference type="ARBA" id="ARBA00023015"/>
    </source>
</evidence>
<gene>
    <name evidence="6" type="ORF">SAMN06265795_115100</name>
</gene>